<reference evidence="1 2" key="1">
    <citation type="submission" date="2018-05" db="EMBL/GenBank/DDBJ databases">
        <title>Genome sequences of two Antarctic strains of Pseudomonas prosekii: insights into adaptation to extreme conditions.</title>
        <authorList>
            <person name="Snopkova K."/>
            <person name="Dufkova K."/>
            <person name="Cejkova D."/>
            <person name="Sedlacek I."/>
            <person name="Smajs D."/>
        </authorList>
    </citation>
    <scope>NUCLEOTIDE SEQUENCE [LARGE SCALE GENOMIC DNA]</scope>
    <source>
        <strain evidence="1 2">P2673</strain>
    </source>
</reference>
<dbReference type="OrthoDB" id="7033565at2"/>
<organism evidence="1 2">
    <name type="scientific">Pseudomonas prosekii</name>
    <dbReference type="NCBI Taxonomy" id="1148509"/>
    <lineage>
        <taxon>Bacteria</taxon>
        <taxon>Pseudomonadati</taxon>
        <taxon>Pseudomonadota</taxon>
        <taxon>Gammaproteobacteria</taxon>
        <taxon>Pseudomonadales</taxon>
        <taxon>Pseudomonadaceae</taxon>
        <taxon>Pseudomonas</taxon>
    </lineage>
</organism>
<evidence type="ECO:0000313" key="1">
    <source>
        <dbReference type="EMBL" id="PWE44349.1"/>
    </source>
</evidence>
<dbReference type="Proteomes" id="UP000245056">
    <property type="component" value="Unassembled WGS sequence"/>
</dbReference>
<gene>
    <name evidence="1" type="ORF">C9I49_13710</name>
</gene>
<dbReference type="EMBL" id="QFAW01000016">
    <property type="protein sequence ID" value="PWE44349.1"/>
    <property type="molecule type" value="Genomic_DNA"/>
</dbReference>
<proteinExistence type="predicted"/>
<evidence type="ECO:0000313" key="2">
    <source>
        <dbReference type="Proteomes" id="UP000245056"/>
    </source>
</evidence>
<protein>
    <submittedName>
        <fullName evidence="1">Uncharacterized protein</fullName>
    </submittedName>
</protein>
<comment type="caution">
    <text evidence="1">The sequence shown here is derived from an EMBL/GenBank/DDBJ whole genome shotgun (WGS) entry which is preliminary data.</text>
</comment>
<dbReference type="AlphaFoldDB" id="A0A2U2D7P9"/>
<name>A0A2U2D7P9_9PSED</name>
<sequence>MTRFPCGSEPARDGIVSVDIIIGCHAVIASRLTPTGVLHFFSRTAEGFKQRRYRTARCFSARPALAR</sequence>
<accession>A0A2U2D7P9</accession>